<name>A0ABT1NBH4_9FIRM</name>
<organism evidence="2 3">
    <name type="scientific">Lutispora saccharofermentans</name>
    <dbReference type="NCBI Taxonomy" id="3024236"/>
    <lineage>
        <taxon>Bacteria</taxon>
        <taxon>Bacillati</taxon>
        <taxon>Bacillota</taxon>
        <taxon>Clostridia</taxon>
        <taxon>Lutisporales</taxon>
        <taxon>Lutisporaceae</taxon>
        <taxon>Lutispora</taxon>
    </lineage>
</organism>
<protein>
    <submittedName>
        <fullName evidence="2">Flagellar protein FlgN</fullName>
    </submittedName>
</protein>
<dbReference type="RefSeq" id="WP_255226109.1">
    <property type="nucleotide sequence ID" value="NZ_JAJEKE010000002.1"/>
</dbReference>
<keyword evidence="2" id="KW-0282">Flagellum</keyword>
<evidence type="ECO:0000256" key="1">
    <source>
        <dbReference type="ARBA" id="ARBA00022795"/>
    </source>
</evidence>
<dbReference type="Pfam" id="PF05130">
    <property type="entry name" value="FlgN"/>
    <property type="match status" value="1"/>
</dbReference>
<accession>A0ABT1NBH4</accession>
<keyword evidence="2" id="KW-0966">Cell projection</keyword>
<reference evidence="2 3" key="1">
    <citation type="submission" date="2021-10" db="EMBL/GenBank/DDBJ databases">
        <title>Lutispora strain m25 sp. nov., a thermophilic, non-spore-forming bacterium isolated from a lab-scale methanogenic bioreactor digesting anaerobic sludge.</title>
        <authorList>
            <person name="El Houari A."/>
            <person name="Mcdonald J."/>
        </authorList>
    </citation>
    <scope>NUCLEOTIDE SEQUENCE [LARGE SCALE GENOMIC DNA]</scope>
    <source>
        <strain evidence="3">m25</strain>
    </source>
</reference>
<dbReference type="Proteomes" id="UP001651880">
    <property type="component" value="Unassembled WGS sequence"/>
</dbReference>
<dbReference type="InterPro" id="IPR036679">
    <property type="entry name" value="FlgN-like_sf"/>
</dbReference>
<evidence type="ECO:0000313" key="3">
    <source>
        <dbReference type="Proteomes" id="UP001651880"/>
    </source>
</evidence>
<proteinExistence type="predicted"/>
<dbReference type="InterPro" id="IPR007809">
    <property type="entry name" value="FlgN-like"/>
</dbReference>
<dbReference type="EMBL" id="JAJEKE010000002">
    <property type="protein sequence ID" value="MCQ1528590.1"/>
    <property type="molecule type" value="Genomic_DNA"/>
</dbReference>
<sequence length="165" mass="18711">MDNLDKIILCLENQKNIYEKLLSLSMEKKDAIIEGKVNELDNFIKLEGNLILEIGKLEDERDSTAEALARELGCSRENLTISYICNEVKDSRCDHLKQVAGSIGNTLNQLKEINDLNGELIEQSLEYINFSINLISDSMEGQNVIYEGKPEESKDNNVRLFDAKI</sequence>
<keyword evidence="2" id="KW-0969">Cilium</keyword>
<dbReference type="Gene3D" id="1.20.58.300">
    <property type="entry name" value="FlgN-like"/>
    <property type="match status" value="1"/>
</dbReference>
<evidence type="ECO:0000313" key="2">
    <source>
        <dbReference type="EMBL" id="MCQ1528590.1"/>
    </source>
</evidence>
<keyword evidence="3" id="KW-1185">Reference proteome</keyword>
<dbReference type="SUPFAM" id="SSF140566">
    <property type="entry name" value="FlgN-like"/>
    <property type="match status" value="1"/>
</dbReference>
<keyword evidence="1" id="KW-1005">Bacterial flagellum biogenesis</keyword>
<comment type="caution">
    <text evidence="2">The sequence shown here is derived from an EMBL/GenBank/DDBJ whole genome shotgun (WGS) entry which is preliminary data.</text>
</comment>
<gene>
    <name evidence="2" type="ORF">LJD61_03405</name>
</gene>